<keyword evidence="6" id="KW-1185">Reference proteome</keyword>
<dbReference type="Gene3D" id="1.10.10.60">
    <property type="entry name" value="Homeodomain-like"/>
    <property type="match status" value="2"/>
</dbReference>
<dbReference type="Proteomes" id="UP000249547">
    <property type="component" value="Unassembled WGS sequence"/>
</dbReference>
<dbReference type="GO" id="GO:0003700">
    <property type="term" value="F:DNA-binding transcription factor activity"/>
    <property type="evidence" value="ECO:0007669"/>
    <property type="project" value="InterPro"/>
</dbReference>
<evidence type="ECO:0000256" key="2">
    <source>
        <dbReference type="ARBA" id="ARBA00023125"/>
    </source>
</evidence>
<dbReference type="SUPFAM" id="SSF51182">
    <property type="entry name" value="RmlC-like cupins"/>
    <property type="match status" value="1"/>
</dbReference>
<name>A0A327QD01_9BACT</name>
<evidence type="ECO:0000256" key="1">
    <source>
        <dbReference type="ARBA" id="ARBA00023015"/>
    </source>
</evidence>
<evidence type="ECO:0000259" key="4">
    <source>
        <dbReference type="PROSITE" id="PS01124"/>
    </source>
</evidence>
<dbReference type="InterPro" id="IPR018062">
    <property type="entry name" value="HTH_AraC-typ_CS"/>
</dbReference>
<dbReference type="InterPro" id="IPR011051">
    <property type="entry name" value="RmlC_Cupin_sf"/>
</dbReference>
<dbReference type="EMBL" id="QLLL01000006">
    <property type="protein sequence ID" value="RAJ02360.1"/>
    <property type="molecule type" value="Genomic_DNA"/>
</dbReference>
<accession>A0A327QD01</accession>
<feature type="domain" description="HTH araC/xylS-type" evidence="4">
    <location>
        <begin position="197"/>
        <end position="295"/>
    </location>
</feature>
<dbReference type="InterPro" id="IPR009057">
    <property type="entry name" value="Homeodomain-like_sf"/>
</dbReference>
<keyword evidence="3" id="KW-0804">Transcription</keyword>
<keyword evidence="1" id="KW-0805">Transcription regulation</keyword>
<keyword evidence="2" id="KW-0238">DNA-binding</keyword>
<dbReference type="PANTHER" id="PTHR43280">
    <property type="entry name" value="ARAC-FAMILY TRANSCRIPTIONAL REGULATOR"/>
    <property type="match status" value="1"/>
</dbReference>
<evidence type="ECO:0000313" key="6">
    <source>
        <dbReference type="Proteomes" id="UP000249547"/>
    </source>
</evidence>
<proteinExistence type="predicted"/>
<comment type="caution">
    <text evidence="5">The sequence shown here is derived from an EMBL/GenBank/DDBJ whole genome shotgun (WGS) entry which is preliminary data.</text>
</comment>
<dbReference type="Pfam" id="PF12833">
    <property type="entry name" value="HTH_18"/>
    <property type="match status" value="1"/>
</dbReference>
<dbReference type="RefSeq" id="WP_245952710.1">
    <property type="nucleotide sequence ID" value="NZ_QLLL01000006.1"/>
</dbReference>
<dbReference type="Gene3D" id="2.60.120.10">
    <property type="entry name" value="Jelly Rolls"/>
    <property type="match status" value="1"/>
</dbReference>
<dbReference type="InterPro" id="IPR014710">
    <property type="entry name" value="RmlC-like_jellyroll"/>
</dbReference>
<evidence type="ECO:0000313" key="5">
    <source>
        <dbReference type="EMBL" id="RAJ02360.1"/>
    </source>
</evidence>
<dbReference type="PROSITE" id="PS01124">
    <property type="entry name" value="HTH_ARAC_FAMILY_2"/>
    <property type="match status" value="1"/>
</dbReference>
<dbReference type="SMART" id="SM00342">
    <property type="entry name" value="HTH_ARAC"/>
    <property type="match status" value="1"/>
</dbReference>
<dbReference type="PROSITE" id="PS00041">
    <property type="entry name" value="HTH_ARAC_FAMILY_1"/>
    <property type="match status" value="1"/>
</dbReference>
<reference evidence="5 6" key="1">
    <citation type="submission" date="2018-06" db="EMBL/GenBank/DDBJ databases">
        <title>Genomic Encyclopedia of Archaeal and Bacterial Type Strains, Phase II (KMG-II): from individual species to whole genera.</title>
        <authorList>
            <person name="Goeker M."/>
        </authorList>
    </citation>
    <scope>NUCLEOTIDE SEQUENCE [LARGE SCALE GENOMIC DNA]</scope>
    <source>
        <strain evidence="5 6">DSM 23857</strain>
    </source>
</reference>
<gene>
    <name evidence="5" type="ORF">LX64_03372</name>
</gene>
<dbReference type="SUPFAM" id="SSF46689">
    <property type="entry name" value="Homeodomain-like"/>
    <property type="match status" value="2"/>
</dbReference>
<evidence type="ECO:0000256" key="3">
    <source>
        <dbReference type="ARBA" id="ARBA00023163"/>
    </source>
</evidence>
<dbReference type="InterPro" id="IPR020449">
    <property type="entry name" value="Tscrpt_reg_AraC-type_HTH"/>
</dbReference>
<dbReference type="PANTHER" id="PTHR43280:SF27">
    <property type="entry name" value="TRANSCRIPTIONAL REGULATOR MTLR"/>
    <property type="match status" value="1"/>
</dbReference>
<dbReference type="InterPro" id="IPR018060">
    <property type="entry name" value="HTH_AraC"/>
</dbReference>
<dbReference type="PRINTS" id="PR00032">
    <property type="entry name" value="HTHARAC"/>
</dbReference>
<organism evidence="5 6">
    <name type="scientific">Chitinophaga skermanii</name>
    <dbReference type="NCBI Taxonomy" id="331697"/>
    <lineage>
        <taxon>Bacteria</taxon>
        <taxon>Pseudomonadati</taxon>
        <taxon>Bacteroidota</taxon>
        <taxon>Chitinophagia</taxon>
        <taxon>Chitinophagales</taxon>
        <taxon>Chitinophagaceae</taxon>
        <taxon>Chitinophaga</taxon>
    </lineage>
</organism>
<dbReference type="GO" id="GO:0043565">
    <property type="term" value="F:sequence-specific DNA binding"/>
    <property type="evidence" value="ECO:0007669"/>
    <property type="project" value="InterPro"/>
</dbReference>
<sequence length="303" mass="34628">MLKQNAMLNDCYQFKKVMREITPLASHDCFSIFSRKKAAFNFPLHTHEEMELNLIIKGAGLQRIVGDHIGEVGEVELVLVGPNLPHGWFSQTSLEEDALEVTIQFSKELFSQDLLDKDQFRSIKKLFEAAKRGISFAPATIALVKDRIIALEKRTGFDSFLQLLSLLHDLSIARNADLLSDPSFSKEMVSYDSRRLERAFELMNRKFGHPITLGEIAQVANMSEASFSRFIKAHTGLTFTENLTEIRLGHVARMLISTQQTISEIAYKCGFNNMANFNKLFKRRKGCTPKEFKLNFNRQRVFI</sequence>
<dbReference type="AlphaFoldDB" id="A0A327QD01"/>
<protein>
    <submittedName>
        <fullName evidence="5">Helix-turn-helix protein</fullName>
    </submittedName>
</protein>